<dbReference type="Proteomes" id="UP000593578">
    <property type="component" value="Unassembled WGS sequence"/>
</dbReference>
<sequence>MEYDSKILIRGVRTFLRIRVQLDGSGMRLDPMLGVNLGGEVKNFSGKIGYESHIFGSMDMEQDVGERPIEGGDVKKRPQKEIGSHNFSEMKDSLVVREERPLGRTHFTSAAAKGKPIDRNKNIWRCGYLNGFEVSIEGSRGDLRMAWKGNISIFLRSYSVHHIDIEVQKVKGNKQWRFTGFYGASIARCRDSTWSLLKNLGSSKHLPWLVCGDFNEIIYSFEKVGEIPRDERGMEIF</sequence>
<comment type="caution">
    <text evidence="1">The sequence shown here is derived from an EMBL/GenBank/DDBJ whole genome shotgun (WGS) entry which is preliminary data.</text>
</comment>
<gene>
    <name evidence="1" type="ORF">Gorai_006432</name>
</gene>
<dbReference type="EMBL" id="JABEZZ010000011">
    <property type="protein sequence ID" value="MBA0600237.1"/>
    <property type="molecule type" value="Genomic_DNA"/>
</dbReference>
<reference evidence="1 2" key="1">
    <citation type="journal article" date="2019" name="Genome Biol. Evol.">
        <title>Insights into the evolution of the New World diploid cottons (Gossypium, subgenus Houzingenia) based on genome sequencing.</title>
        <authorList>
            <person name="Grover C.E."/>
            <person name="Arick M.A. 2nd"/>
            <person name="Thrash A."/>
            <person name="Conover J.L."/>
            <person name="Sanders W.S."/>
            <person name="Peterson D.G."/>
            <person name="Frelichowski J.E."/>
            <person name="Scheffler J.A."/>
            <person name="Scheffler B.E."/>
            <person name="Wendel J.F."/>
        </authorList>
    </citation>
    <scope>NUCLEOTIDE SEQUENCE [LARGE SCALE GENOMIC DNA]</scope>
    <source>
        <strain evidence="1">8</strain>
        <tissue evidence="1">Leaf</tissue>
    </source>
</reference>
<evidence type="ECO:0008006" key="3">
    <source>
        <dbReference type="Google" id="ProtNLM"/>
    </source>
</evidence>
<dbReference type="AlphaFoldDB" id="A0A7J8QFC2"/>
<evidence type="ECO:0000313" key="2">
    <source>
        <dbReference type="Proteomes" id="UP000593578"/>
    </source>
</evidence>
<accession>A0A7J8QFC2</accession>
<proteinExistence type="predicted"/>
<protein>
    <recommendedName>
        <fullName evidence="3">Endonuclease/exonuclease/phosphatase domain-containing protein</fullName>
    </recommendedName>
</protein>
<dbReference type="SUPFAM" id="SSF56219">
    <property type="entry name" value="DNase I-like"/>
    <property type="match status" value="1"/>
</dbReference>
<name>A0A7J8QFC2_GOSRA</name>
<evidence type="ECO:0000313" key="1">
    <source>
        <dbReference type="EMBL" id="MBA0600237.1"/>
    </source>
</evidence>
<dbReference type="InterPro" id="IPR036691">
    <property type="entry name" value="Endo/exonu/phosph_ase_sf"/>
</dbReference>
<organism evidence="1 2">
    <name type="scientific">Gossypium raimondii</name>
    <name type="common">Peruvian cotton</name>
    <name type="synonym">Gossypium klotzschianum subsp. raimondii</name>
    <dbReference type="NCBI Taxonomy" id="29730"/>
    <lineage>
        <taxon>Eukaryota</taxon>
        <taxon>Viridiplantae</taxon>
        <taxon>Streptophyta</taxon>
        <taxon>Embryophyta</taxon>
        <taxon>Tracheophyta</taxon>
        <taxon>Spermatophyta</taxon>
        <taxon>Magnoliopsida</taxon>
        <taxon>eudicotyledons</taxon>
        <taxon>Gunneridae</taxon>
        <taxon>Pentapetalae</taxon>
        <taxon>rosids</taxon>
        <taxon>malvids</taxon>
        <taxon>Malvales</taxon>
        <taxon>Malvaceae</taxon>
        <taxon>Malvoideae</taxon>
        <taxon>Gossypium</taxon>
    </lineage>
</organism>